<evidence type="ECO:0000313" key="5">
    <source>
        <dbReference type="Proteomes" id="UP000230069"/>
    </source>
</evidence>
<dbReference type="Pfam" id="PF13041">
    <property type="entry name" value="PPR_2"/>
    <property type="match status" value="1"/>
</dbReference>
<keyword evidence="2" id="KW-0677">Repeat</keyword>
<dbReference type="EMBL" id="KZ305023">
    <property type="protein sequence ID" value="PIA57402.1"/>
    <property type="molecule type" value="Genomic_DNA"/>
</dbReference>
<name>A0A2G5ENP9_AQUCA</name>
<organism evidence="4 5">
    <name type="scientific">Aquilegia coerulea</name>
    <name type="common">Rocky mountain columbine</name>
    <dbReference type="NCBI Taxonomy" id="218851"/>
    <lineage>
        <taxon>Eukaryota</taxon>
        <taxon>Viridiplantae</taxon>
        <taxon>Streptophyta</taxon>
        <taxon>Embryophyta</taxon>
        <taxon>Tracheophyta</taxon>
        <taxon>Spermatophyta</taxon>
        <taxon>Magnoliopsida</taxon>
        <taxon>Ranunculales</taxon>
        <taxon>Ranunculaceae</taxon>
        <taxon>Thalictroideae</taxon>
        <taxon>Aquilegia</taxon>
    </lineage>
</organism>
<evidence type="ECO:0008006" key="6">
    <source>
        <dbReference type="Google" id="ProtNLM"/>
    </source>
</evidence>
<dbReference type="Gene3D" id="1.25.40.10">
    <property type="entry name" value="Tetratricopeptide repeat domain"/>
    <property type="match status" value="1"/>
</dbReference>
<comment type="similarity">
    <text evidence="1">Belongs to the PPR family. P subfamily.</text>
</comment>
<evidence type="ECO:0000256" key="3">
    <source>
        <dbReference type="PROSITE-ProRule" id="PRU00708"/>
    </source>
</evidence>
<dbReference type="InterPro" id="IPR011990">
    <property type="entry name" value="TPR-like_helical_dom_sf"/>
</dbReference>
<accession>A0A2G5ENP9</accession>
<dbReference type="OrthoDB" id="1934535at2759"/>
<gene>
    <name evidence="4" type="ORF">AQUCO_00600258v1</name>
</gene>
<dbReference type="Proteomes" id="UP000230069">
    <property type="component" value="Unassembled WGS sequence"/>
</dbReference>
<dbReference type="InterPro" id="IPR002885">
    <property type="entry name" value="PPR_rpt"/>
</dbReference>
<feature type="repeat" description="PPR" evidence="3">
    <location>
        <begin position="19"/>
        <end position="54"/>
    </location>
</feature>
<evidence type="ECO:0000256" key="1">
    <source>
        <dbReference type="ARBA" id="ARBA00007626"/>
    </source>
</evidence>
<dbReference type="PANTHER" id="PTHR47941">
    <property type="entry name" value="PENTATRICOPEPTIDE REPEAT-CONTAINING PROTEIN 3, MITOCHONDRIAL"/>
    <property type="match status" value="1"/>
</dbReference>
<evidence type="ECO:0000313" key="4">
    <source>
        <dbReference type="EMBL" id="PIA57402.1"/>
    </source>
</evidence>
<dbReference type="NCBIfam" id="TIGR00756">
    <property type="entry name" value="PPR"/>
    <property type="match status" value="1"/>
</dbReference>
<dbReference type="PROSITE" id="PS51375">
    <property type="entry name" value="PPR"/>
    <property type="match status" value="1"/>
</dbReference>
<dbReference type="STRING" id="218851.A0A2G5ENP9"/>
<protein>
    <recommendedName>
        <fullName evidence="6">Pentatricopeptide repeat-containing protein</fullName>
    </recommendedName>
</protein>
<proteinExistence type="inferred from homology"/>
<dbReference type="InParanoid" id="A0A2G5ENP9"/>
<evidence type="ECO:0000256" key="2">
    <source>
        <dbReference type="ARBA" id="ARBA00022737"/>
    </source>
</evidence>
<reference evidence="4 5" key="1">
    <citation type="submission" date="2017-09" db="EMBL/GenBank/DDBJ databases">
        <title>WGS assembly of Aquilegia coerulea Goldsmith.</title>
        <authorList>
            <person name="Hodges S."/>
            <person name="Kramer E."/>
            <person name="Nordborg M."/>
            <person name="Tomkins J."/>
            <person name="Borevitz J."/>
            <person name="Derieg N."/>
            <person name="Yan J."/>
            <person name="Mihaltcheva S."/>
            <person name="Hayes R.D."/>
            <person name="Rokhsar D."/>
        </authorList>
    </citation>
    <scope>NUCLEOTIDE SEQUENCE [LARGE SCALE GENOMIC DNA]</scope>
    <source>
        <strain evidence="5">cv. Goldsmith</strain>
    </source>
</reference>
<dbReference type="AlphaFoldDB" id="A0A2G5ENP9"/>
<sequence>MVVVVSLIKLKDSVGIQLDISIFSIMINCYCHLGRADMEGFVVFGQFFKRGFQPDVVVFTTLLKGLFLQREKVQAVKLFEKMVEYQYLSEEKDEQRGVFWVFLTKG</sequence>
<keyword evidence="5" id="KW-1185">Reference proteome</keyword>